<organism evidence="1 2">
    <name type="scientific">Agromyces protaetiae</name>
    <dbReference type="NCBI Taxonomy" id="2509455"/>
    <lineage>
        <taxon>Bacteria</taxon>
        <taxon>Bacillati</taxon>
        <taxon>Actinomycetota</taxon>
        <taxon>Actinomycetes</taxon>
        <taxon>Micrococcales</taxon>
        <taxon>Microbacteriaceae</taxon>
        <taxon>Agromyces</taxon>
    </lineage>
</organism>
<dbReference type="KEGG" id="agf:ET445_07030"/>
<dbReference type="AlphaFoldDB" id="A0A4P6FBX9"/>
<proteinExistence type="predicted"/>
<evidence type="ECO:0000313" key="1">
    <source>
        <dbReference type="EMBL" id="QAY73136.1"/>
    </source>
</evidence>
<protein>
    <submittedName>
        <fullName evidence="1">Uncharacterized protein</fullName>
    </submittedName>
</protein>
<accession>A0A4P6FBX9</accession>
<dbReference type="EMBL" id="CP035491">
    <property type="protein sequence ID" value="QAY73136.1"/>
    <property type="molecule type" value="Genomic_DNA"/>
</dbReference>
<sequence length="91" mass="9915">MDLVLIKDALYPTAADLADVRAAAVDVFESRALVAEAAGVEKRTWPPTIVTNELWESEWFAPAIDGGVDRSLAEAIEVLNGWIAAIDRFET</sequence>
<gene>
    <name evidence="1" type="ORF">ET445_07030</name>
</gene>
<dbReference type="OrthoDB" id="3199565at2"/>
<name>A0A4P6FBX9_9MICO</name>
<evidence type="ECO:0000313" key="2">
    <source>
        <dbReference type="Proteomes" id="UP000291259"/>
    </source>
</evidence>
<dbReference type="Proteomes" id="UP000291259">
    <property type="component" value="Chromosome"/>
</dbReference>
<reference evidence="1 2" key="1">
    <citation type="submission" date="2019-01" db="EMBL/GenBank/DDBJ databases">
        <title>Genome sequencing of strain FW100M-8.</title>
        <authorList>
            <person name="Heo J."/>
            <person name="Kim S.-J."/>
            <person name="Kim J.-S."/>
            <person name="Hong S.-B."/>
            <person name="Kwon S.-W."/>
        </authorList>
    </citation>
    <scope>NUCLEOTIDE SEQUENCE [LARGE SCALE GENOMIC DNA]</scope>
    <source>
        <strain evidence="1 2">FW100M-8</strain>
    </source>
</reference>
<keyword evidence="2" id="KW-1185">Reference proteome</keyword>